<evidence type="ECO:0000313" key="2">
    <source>
        <dbReference type="Proteomes" id="UP001226574"/>
    </source>
</evidence>
<gene>
    <name evidence="1" type="ORF">RC083_02645</name>
</gene>
<dbReference type="RefSeq" id="WP_309038351.1">
    <property type="nucleotide sequence ID" value="NZ_JAVIFY010000002.1"/>
</dbReference>
<evidence type="ECO:0000313" key="1">
    <source>
        <dbReference type="EMBL" id="MDQ9090487.1"/>
    </source>
</evidence>
<evidence type="ECO:0008006" key="3">
    <source>
        <dbReference type="Google" id="ProtNLM"/>
    </source>
</evidence>
<keyword evidence="2" id="KW-1185">Reference proteome</keyword>
<dbReference type="EMBL" id="JAVIFY010000002">
    <property type="protein sequence ID" value="MDQ9090487.1"/>
    <property type="molecule type" value="Genomic_DNA"/>
</dbReference>
<accession>A0ABU1B8D6</accession>
<dbReference type="Proteomes" id="UP001226574">
    <property type="component" value="Unassembled WGS sequence"/>
</dbReference>
<organism evidence="1 2">
    <name type="scientific">Pseudoalteromonas haloplanktis</name>
    <name type="common">Alteromonas haloplanktis</name>
    <dbReference type="NCBI Taxonomy" id="228"/>
    <lineage>
        <taxon>Bacteria</taxon>
        <taxon>Pseudomonadati</taxon>
        <taxon>Pseudomonadota</taxon>
        <taxon>Gammaproteobacteria</taxon>
        <taxon>Alteromonadales</taxon>
        <taxon>Pseudoalteromonadaceae</taxon>
        <taxon>Pseudoalteromonas</taxon>
    </lineage>
</organism>
<sequence length="386" mass="42459">MSSLGTTNRSLAQTLAVQTQLHMPGTVGRLLQQIRDLEQLAPLFVSAGLVKPIERPNPLNIKVAGIATRSATQKTLGGFLYASAAVSLELTIKDNAVATSGQNSTTELDDIDFVNQSKRLALIQIKQAYQLAEQRLLNGEPVNLILLDCPLFLGRDMAPLKDAPEHTEYRKTYDDTLAVIDQFWLTHKENLYPWNKEGPILAGIASEKFGAILYIAKQDLRTPDGLSQLLASEDIDQQAAGNILSHLKGLSSIGEQRFINGILSSFTRTAAFRIAENQDRMEPKQAAENGLVGFHFKGGNSTGIRLVQLAGDEPDWDSQALDVLCGQLMCLMAVGGQRAYPLPIQLAQQELKQLDQFVKFYKSNIQSALKSREVEDVWLSDLDGEL</sequence>
<reference evidence="1 2" key="1">
    <citation type="submission" date="2023-08" db="EMBL/GenBank/DDBJ databases">
        <title>Pseudoalteromonas haloplanktis LL1 genome.</title>
        <authorList>
            <person name="Wu S."/>
        </authorList>
    </citation>
    <scope>NUCLEOTIDE SEQUENCE [LARGE SCALE GENOMIC DNA]</scope>
    <source>
        <strain evidence="1 2">LL1</strain>
    </source>
</reference>
<name>A0ABU1B8D6_PSEHA</name>
<comment type="caution">
    <text evidence="1">The sequence shown here is derived from an EMBL/GenBank/DDBJ whole genome shotgun (WGS) entry which is preliminary data.</text>
</comment>
<proteinExistence type="predicted"/>
<protein>
    <recommendedName>
        <fullName evidence="3">NurA domain-containing protein</fullName>
    </recommendedName>
</protein>